<reference evidence="2" key="3">
    <citation type="submission" date="2015-04" db="UniProtKB">
        <authorList>
            <consortium name="EnsemblPlants"/>
        </authorList>
    </citation>
    <scope>IDENTIFICATION</scope>
    <source>
        <strain evidence="2">cv. Jemalong A17</strain>
    </source>
</reference>
<dbReference type="Proteomes" id="UP000002051">
    <property type="component" value="Unassembled WGS sequence"/>
</dbReference>
<dbReference type="AlphaFoldDB" id="A0A072U0H0"/>
<organism evidence="1 3">
    <name type="scientific">Medicago truncatula</name>
    <name type="common">Barrel medic</name>
    <name type="synonym">Medicago tribuloides</name>
    <dbReference type="NCBI Taxonomy" id="3880"/>
    <lineage>
        <taxon>Eukaryota</taxon>
        <taxon>Viridiplantae</taxon>
        <taxon>Streptophyta</taxon>
        <taxon>Embryophyta</taxon>
        <taxon>Tracheophyta</taxon>
        <taxon>Spermatophyta</taxon>
        <taxon>Magnoliopsida</taxon>
        <taxon>eudicotyledons</taxon>
        <taxon>Gunneridae</taxon>
        <taxon>Pentapetalae</taxon>
        <taxon>rosids</taxon>
        <taxon>fabids</taxon>
        <taxon>Fabales</taxon>
        <taxon>Fabaceae</taxon>
        <taxon>Papilionoideae</taxon>
        <taxon>50 kb inversion clade</taxon>
        <taxon>NPAAA clade</taxon>
        <taxon>Hologalegina</taxon>
        <taxon>IRL clade</taxon>
        <taxon>Trifolieae</taxon>
        <taxon>Medicago</taxon>
    </lineage>
</organism>
<sequence length="107" mass="12133">MTADEWRKTRQVYKENSPASLYEHSKPSLGIKSREMDQPMLGYRPLNILLGGRHQSNHMQKLPSIKPQAEVAIFRDKAHQLINLAEVAILGHLTAFSHANLAEFNCP</sequence>
<dbReference type="HOGENOM" id="CLU_2213869_0_0_1"/>
<name>A0A072U0H0_MEDTR</name>
<accession>A0A072U0H0</accession>
<reference evidence="1 3" key="2">
    <citation type="journal article" date="2014" name="BMC Genomics">
        <title>An improved genome release (version Mt4.0) for the model legume Medicago truncatula.</title>
        <authorList>
            <person name="Tang H."/>
            <person name="Krishnakumar V."/>
            <person name="Bidwell S."/>
            <person name="Rosen B."/>
            <person name="Chan A."/>
            <person name="Zhou S."/>
            <person name="Gentzbittel L."/>
            <person name="Childs K.L."/>
            <person name="Yandell M."/>
            <person name="Gundlach H."/>
            <person name="Mayer K.F."/>
            <person name="Schwartz D.C."/>
            <person name="Town C.D."/>
        </authorList>
    </citation>
    <scope>GENOME REANNOTATION</scope>
    <source>
        <strain evidence="1">A17</strain>
        <strain evidence="2 3">cv. Jemalong A17</strain>
    </source>
</reference>
<proteinExistence type="predicted"/>
<evidence type="ECO:0000313" key="2">
    <source>
        <dbReference type="EnsemblPlants" id="KEH23274"/>
    </source>
</evidence>
<dbReference type="EMBL" id="CM001223">
    <property type="protein sequence ID" value="KEH23274.1"/>
    <property type="molecule type" value="Genomic_DNA"/>
</dbReference>
<keyword evidence="3" id="KW-1185">Reference proteome</keyword>
<evidence type="ECO:0000313" key="3">
    <source>
        <dbReference type="Proteomes" id="UP000002051"/>
    </source>
</evidence>
<protein>
    <submittedName>
        <fullName evidence="1 2">Uncharacterized protein</fullName>
    </submittedName>
</protein>
<gene>
    <name evidence="1" type="ordered locus">MTR_7g073405</name>
</gene>
<dbReference type="EnsemblPlants" id="KEH23274">
    <property type="protein sequence ID" value="KEH23274"/>
    <property type="gene ID" value="MTR_7g073405"/>
</dbReference>
<evidence type="ECO:0000313" key="1">
    <source>
        <dbReference type="EMBL" id="KEH23274.1"/>
    </source>
</evidence>
<reference evidence="1 3" key="1">
    <citation type="journal article" date="2011" name="Nature">
        <title>The Medicago genome provides insight into the evolution of rhizobial symbioses.</title>
        <authorList>
            <person name="Young N.D."/>
            <person name="Debelle F."/>
            <person name="Oldroyd G.E."/>
            <person name="Geurts R."/>
            <person name="Cannon S.B."/>
            <person name="Udvardi M.K."/>
            <person name="Benedito V.A."/>
            <person name="Mayer K.F."/>
            <person name="Gouzy J."/>
            <person name="Schoof H."/>
            <person name="Van de Peer Y."/>
            <person name="Proost S."/>
            <person name="Cook D.R."/>
            <person name="Meyers B.C."/>
            <person name="Spannagl M."/>
            <person name="Cheung F."/>
            <person name="De Mita S."/>
            <person name="Krishnakumar V."/>
            <person name="Gundlach H."/>
            <person name="Zhou S."/>
            <person name="Mudge J."/>
            <person name="Bharti A.K."/>
            <person name="Murray J.D."/>
            <person name="Naoumkina M.A."/>
            <person name="Rosen B."/>
            <person name="Silverstein K.A."/>
            <person name="Tang H."/>
            <person name="Rombauts S."/>
            <person name="Zhao P.X."/>
            <person name="Zhou P."/>
            <person name="Barbe V."/>
            <person name="Bardou P."/>
            <person name="Bechner M."/>
            <person name="Bellec A."/>
            <person name="Berger A."/>
            <person name="Berges H."/>
            <person name="Bidwell S."/>
            <person name="Bisseling T."/>
            <person name="Choisne N."/>
            <person name="Couloux A."/>
            <person name="Denny R."/>
            <person name="Deshpande S."/>
            <person name="Dai X."/>
            <person name="Doyle J.J."/>
            <person name="Dudez A.M."/>
            <person name="Farmer A.D."/>
            <person name="Fouteau S."/>
            <person name="Franken C."/>
            <person name="Gibelin C."/>
            <person name="Gish J."/>
            <person name="Goldstein S."/>
            <person name="Gonzalez A.J."/>
            <person name="Green P.J."/>
            <person name="Hallab A."/>
            <person name="Hartog M."/>
            <person name="Hua A."/>
            <person name="Humphray S.J."/>
            <person name="Jeong D.H."/>
            <person name="Jing Y."/>
            <person name="Jocker A."/>
            <person name="Kenton S.M."/>
            <person name="Kim D.J."/>
            <person name="Klee K."/>
            <person name="Lai H."/>
            <person name="Lang C."/>
            <person name="Lin S."/>
            <person name="Macmil S.L."/>
            <person name="Magdelenat G."/>
            <person name="Matthews L."/>
            <person name="McCorrison J."/>
            <person name="Monaghan E.L."/>
            <person name="Mun J.H."/>
            <person name="Najar F.Z."/>
            <person name="Nicholson C."/>
            <person name="Noirot C."/>
            <person name="O'Bleness M."/>
            <person name="Paule C.R."/>
            <person name="Poulain J."/>
            <person name="Prion F."/>
            <person name="Qin B."/>
            <person name="Qu C."/>
            <person name="Retzel E.F."/>
            <person name="Riddle C."/>
            <person name="Sallet E."/>
            <person name="Samain S."/>
            <person name="Samson N."/>
            <person name="Sanders I."/>
            <person name="Saurat O."/>
            <person name="Scarpelli C."/>
            <person name="Schiex T."/>
            <person name="Segurens B."/>
            <person name="Severin A.J."/>
            <person name="Sherrier D.J."/>
            <person name="Shi R."/>
            <person name="Sims S."/>
            <person name="Singer S.R."/>
            <person name="Sinharoy S."/>
            <person name="Sterck L."/>
            <person name="Viollet A."/>
            <person name="Wang B.B."/>
            <person name="Wang K."/>
            <person name="Wang M."/>
            <person name="Wang X."/>
            <person name="Warfsmann J."/>
            <person name="Weissenbach J."/>
            <person name="White D.D."/>
            <person name="White J.D."/>
            <person name="Wiley G.B."/>
            <person name="Wincker P."/>
            <person name="Xing Y."/>
            <person name="Yang L."/>
            <person name="Yao Z."/>
            <person name="Ying F."/>
            <person name="Zhai J."/>
            <person name="Zhou L."/>
            <person name="Zuber A."/>
            <person name="Denarie J."/>
            <person name="Dixon R.A."/>
            <person name="May G.D."/>
            <person name="Schwartz D.C."/>
            <person name="Rogers J."/>
            <person name="Quetier F."/>
            <person name="Town C.D."/>
            <person name="Roe B.A."/>
        </authorList>
    </citation>
    <scope>NUCLEOTIDE SEQUENCE [LARGE SCALE GENOMIC DNA]</scope>
    <source>
        <strain evidence="1">A17</strain>
        <strain evidence="2 3">cv. Jemalong A17</strain>
    </source>
</reference>